<reference evidence="3 4" key="1">
    <citation type="submission" date="2018-11" db="EMBL/GenBank/DDBJ databases">
        <authorList>
            <consortium name="Pathogen Informatics"/>
        </authorList>
    </citation>
    <scope>NUCLEOTIDE SEQUENCE [LARGE SCALE GENOMIC DNA]</scope>
</reference>
<evidence type="ECO:0000256" key="1">
    <source>
        <dbReference type="SAM" id="MobiDB-lite"/>
    </source>
</evidence>
<dbReference type="Pfam" id="PF16004">
    <property type="entry name" value="EFTUD2"/>
    <property type="match status" value="1"/>
</dbReference>
<name>A0A3P7LIH3_DIBLA</name>
<feature type="domain" description="116kDa U5 small nuclear ribonucleoprotein component N-terminal" evidence="2">
    <location>
        <begin position="4"/>
        <end position="44"/>
    </location>
</feature>
<accession>A0A3P7LIH3</accession>
<gene>
    <name evidence="3" type="ORF">DILT_LOCUS7528</name>
</gene>
<evidence type="ECO:0000313" key="3">
    <source>
        <dbReference type="EMBL" id="VDN11697.1"/>
    </source>
</evidence>
<dbReference type="Proteomes" id="UP000281553">
    <property type="component" value="Unassembled WGS sequence"/>
</dbReference>
<proteinExistence type="predicted"/>
<sequence>MDADLYDEFGNYIGPNIASDEEEIEDDSGGEDDGGDEETPEQAIDHIEKPDESLASAMLVLDSMFCNKFLR</sequence>
<dbReference type="OrthoDB" id="364892at2759"/>
<organism evidence="3 4">
    <name type="scientific">Dibothriocephalus latus</name>
    <name type="common">Fish tapeworm</name>
    <name type="synonym">Diphyllobothrium latum</name>
    <dbReference type="NCBI Taxonomy" id="60516"/>
    <lineage>
        <taxon>Eukaryota</taxon>
        <taxon>Metazoa</taxon>
        <taxon>Spiralia</taxon>
        <taxon>Lophotrochozoa</taxon>
        <taxon>Platyhelminthes</taxon>
        <taxon>Cestoda</taxon>
        <taxon>Eucestoda</taxon>
        <taxon>Diphyllobothriidea</taxon>
        <taxon>Diphyllobothriidae</taxon>
        <taxon>Dibothriocephalus</taxon>
    </lineage>
</organism>
<dbReference type="EMBL" id="UYRU01052045">
    <property type="protein sequence ID" value="VDN11697.1"/>
    <property type="molecule type" value="Genomic_DNA"/>
</dbReference>
<keyword evidence="4" id="KW-1185">Reference proteome</keyword>
<evidence type="ECO:0000313" key="4">
    <source>
        <dbReference type="Proteomes" id="UP000281553"/>
    </source>
</evidence>
<feature type="compositionally biased region" description="Acidic residues" evidence="1">
    <location>
        <begin position="19"/>
        <end position="40"/>
    </location>
</feature>
<feature type="region of interest" description="Disordered" evidence="1">
    <location>
        <begin position="11"/>
        <end position="44"/>
    </location>
</feature>
<protein>
    <recommendedName>
        <fullName evidence="2">116kDa U5 small nuclear ribonucleoprotein component N-terminal domain-containing protein</fullName>
    </recommendedName>
</protein>
<dbReference type="InterPro" id="IPR031950">
    <property type="entry name" value="EFTUD2_N"/>
</dbReference>
<dbReference type="AlphaFoldDB" id="A0A3P7LIH3"/>
<evidence type="ECO:0000259" key="2">
    <source>
        <dbReference type="Pfam" id="PF16004"/>
    </source>
</evidence>